<dbReference type="Proteomes" id="UP000268093">
    <property type="component" value="Unassembled WGS sequence"/>
</dbReference>
<dbReference type="InterPro" id="IPR036291">
    <property type="entry name" value="NAD(P)-bd_dom_sf"/>
</dbReference>
<dbReference type="Gene3D" id="3.40.50.720">
    <property type="entry name" value="NAD(P)-binding Rossmann-like Domain"/>
    <property type="match status" value="1"/>
</dbReference>
<protein>
    <submittedName>
        <fullName evidence="1">Uncharacterized protein</fullName>
    </submittedName>
</protein>
<reference evidence="1 2" key="1">
    <citation type="journal article" date="2018" name="New Phytol.">
        <title>Phylogenomics of Endogonaceae and evolution of mycorrhizas within Mucoromycota.</title>
        <authorList>
            <person name="Chang Y."/>
            <person name="Desiro A."/>
            <person name="Na H."/>
            <person name="Sandor L."/>
            <person name="Lipzen A."/>
            <person name="Clum A."/>
            <person name="Barry K."/>
            <person name="Grigoriev I.V."/>
            <person name="Martin F.M."/>
            <person name="Stajich J.E."/>
            <person name="Smith M.E."/>
            <person name="Bonito G."/>
            <person name="Spatafora J.W."/>
        </authorList>
    </citation>
    <scope>NUCLEOTIDE SEQUENCE [LARGE SCALE GENOMIC DNA]</scope>
    <source>
        <strain evidence="1 2">GMNB39</strain>
    </source>
</reference>
<dbReference type="GO" id="GO:0004029">
    <property type="term" value="F:aldehyde dehydrogenase (NAD+) activity"/>
    <property type="evidence" value="ECO:0007669"/>
    <property type="project" value="TreeGrafter"/>
</dbReference>
<dbReference type="InterPro" id="IPR001509">
    <property type="entry name" value="Epimerase_deHydtase"/>
</dbReference>
<gene>
    <name evidence="1" type="ORF">BC936DRAFT_143984</name>
</gene>
<dbReference type="GO" id="GO:0005737">
    <property type="term" value="C:cytoplasm"/>
    <property type="evidence" value="ECO:0007669"/>
    <property type="project" value="TreeGrafter"/>
</dbReference>
<dbReference type="AlphaFoldDB" id="A0A433DM91"/>
<evidence type="ECO:0000313" key="2">
    <source>
        <dbReference type="Proteomes" id="UP000268093"/>
    </source>
</evidence>
<dbReference type="EMBL" id="RBNI01000297">
    <property type="protein sequence ID" value="RUP51972.1"/>
    <property type="molecule type" value="Genomic_DNA"/>
</dbReference>
<dbReference type="SUPFAM" id="SSF51735">
    <property type="entry name" value="NAD(P)-binding Rossmann-fold domains"/>
    <property type="match status" value="1"/>
</dbReference>
<evidence type="ECO:0000313" key="1">
    <source>
        <dbReference type="EMBL" id="RUP51972.1"/>
    </source>
</evidence>
<dbReference type="PANTHER" id="PTHR48079">
    <property type="entry name" value="PROTEIN YEEZ"/>
    <property type="match status" value="1"/>
</dbReference>
<proteinExistence type="predicted"/>
<keyword evidence="2" id="KW-1185">Reference proteome</keyword>
<dbReference type="OrthoDB" id="2735536at2759"/>
<dbReference type="Pfam" id="PF01370">
    <property type="entry name" value="Epimerase"/>
    <property type="match status" value="1"/>
</dbReference>
<organism evidence="1 2">
    <name type="scientific">Jimgerdemannia flammicorona</name>
    <dbReference type="NCBI Taxonomy" id="994334"/>
    <lineage>
        <taxon>Eukaryota</taxon>
        <taxon>Fungi</taxon>
        <taxon>Fungi incertae sedis</taxon>
        <taxon>Mucoromycota</taxon>
        <taxon>Mucoromycotina</taxon>
        <taxon>Endogonomycetes</taxon>
        <taxon>Endogonales</taxon>
        <taxon>Endogonaceae</taxon>
        <taxon>Jimgerdemannia</taxon>
    </lineage>
</organism>
<dbReference type="PANTHER" id="PTHR48079:SF3">
    <property type="entry name" value="NAD-DEPENDENT EPIMERASE_DEHYDRATASE DOMAIN-CONTAINING PROTEIN"/>
    <property type="match status" value="1"/>
</dbReference>
<comment type="caution">
    <text evidence="1">The sequence shown here is derived from an EMBL/GenBank/DDBJ whole genome shotgun (WGS) entry which is preliminary data.</text>
</comment>
<sequence>MVKVFVLGVTGFIGNPVAKAFARAGHEVYGLTRNTAKVTELARDEIIGVIGDVRKPETWTQIASQASVIVDASVDYQDGPAYSTSIVDNVTKIAKQTGRKITFIFTSGIWLYGHRPHEITEESDIFDVPETLGWRASLEKVVAHSADFKGVVLRPACVYGKSGSLFGSWFSQATHGKVNIFGNENTRWAVVHADDLAEAYVAAAENIAHTRGEIIAISNTNTESVTEIVRAALRVLSHPHGTITYSAPSNWFETALSFSSRPSNRKSITLLGFQQRHSGVVDGIDVYVKSWKAYQ</sequence>
<name>A0A433DM91_9FUNG</name>
<accession>A0A433DM91</accession>
<dbReference type="InterPro" id="IPR051783">
    <property type="entry name" value="NAD(P)-dependent_oxidoreduct"/>
</dbReference>